<name>A0A6J7P1Y5_9ZZZZ</name>
<accession>A0A6J7P1Y5</accession>
<organism evidence="1">
    <name type="scientific">freshwater metagenome</name>
    <dbReference type="NCBI Taxonomy" id="449393"/>
    <lineage>
        <taxon>unclassified sequences</taxon>
        <taxon>metagenomes</taxon>
        <taxon>ecological metagenomes</taxon>
    </lineage>
</organism>
<protein>
    <submittedName>
        <fullName evidence="1">Unannotated protein</fullName>
    </submittedName>
</protein>
<gene>
    <name evidence="1" type="ORF">UFOPK4057_00214</name>
</gene>
<proteinExistence type="predicted"/>
<evidence type="ECO:0000313" key="1">
    <source>
        <dbReference type="EMBL" id="CAB4999466.1"/>
    </source>
</evidence>
<dbReference type="AlphaFoldDB" id="A0A6J7P1Y5"/>
<reference evidence="1" key="1">
    <citation type="submission" date="2020-05" db="EMBL/GenBank/DDBJ databases">
        <authorList>
            <person name="Chiriac C."/>
            <person name="Salcher M."/>
            <person name="Ghai R."/>
            <person name="Kavagutti S V."/>
        </authorList>
    </citation>
    <scope>NUCLEOTIDE SEQUENCE</scope>
</reference>
<sequence>MESRVHHYEWNEEYPYAQQFQQHQDDEPLQGPLCRVGGCRPRNTHGLRTSSHKYQVTSCGETLHQMPSVHVQDDDDDRNVDAFLTSDERHLPQPQLLRHHLHALQSGTQLCGTATFVGRASQGPQAIAHWVNHSNNPANAYVQYDPELTHQK</sequence>
<dbReference type="EMBL" id="CAFBPC010000031">
    <property type="protein sequence ID" value="CAB4999466.1"/>
    <property type="molecule type" value="Genomic_DNA"/>
</dbReference>